<keyword evidence="1" id="KW-0175">Coiled coil</keyword>
<proteinExistence type="predicted"/>
<reference evidence="2 3" key="1">
    <citation type="journal article" date="2023" name="Nucleic Acids Res.">
        <title>The hologenome of Daphnia magna reveals possible DNA methylation and microbiome-mediated evolution of the host genome.</title>
        <authorList>
            <person name="Chaturvedi A."/>
            <person name="Li X."/>
            <person name="Dhandapani V."/>
            <person name="Marshall H."/>
            <person name="Kissane S."/>
            <person name="Cuenca-Cambronero M."/>
            <person name="Asole G."/>
            <person name="Calvet F."/>
            <person name="Ruiz-Romero M."/>
            <person name="Marangio P."/>
            <person name="Guigo R."/>
            <person name="Rago D."/>
            <person name="Mirbahai L."/>
            <person name="Eastwood N."/>
            <person name="Colbourne J.K."/>
            <person name="Zhou J."/>
            <person name="Mallon E."/>
            <person name="Orsini L."/>
        </authorList>
    </citation>
    <scope>NUCLEOTIDE SEQUENCE [LARGE SCALE GENOMIC DNA]</scope>
    <source>
        <strain evidence="2">LRV0_1</strain>
    </source>
</reference>
<evidence type="ECO:0000256" key="1">
    <source>
        <dbReference type="SAM" id="Coils"/>
    </source>
</evidence>
<organism evidence="2 3">
    <name type="scientific">Daphnia magna</name>
    <dbReference type="NCBI Taxonomy" id="35525"/>
    <lineage>
        <taxon>Eukaryota</taxon>
        <taxon>Metazoa</taxon>
        <taxon>Ecdysozoa</taxon>
        <taxon>Arthropoda</taxon>
        <taxon>Crustacea</taxon>
        <taxon>Branchiopoda</taxon>
        <taxon>Diplostraca</taxon>
        <taxon>Cladocera</taxon>
        <taxon>Anomopoda</taxon>
        <taxon>Daphniidae</taxon>
        <taxon>Daphnia</taxon>
    </lineage>
</organism>
<dbReference type="Proteomes" id="UP001234178">
    <property type="component" value="Unassembled WGS sequence"/>
</dbReference>
<gene>
    <name evidence="2" type="ORF">OUZ56_021457</name>
</gene>
<dbReference type="EMBL" id="JAOYFB010000003">
    <property type="protein sequence ID" value="KAK4012357.1"/>
    <property type="molecule type" value="Genomic_DNA"/>
</dbReference>
<protein>
    <submittedName>
        <fullName evidence="2">Uncharacterized protein</fullName>
    </submittedName>
</protein>
<feature type="coiled-coil region" evidence="1">
    <location>
        <begin position="13"/>
        <end position="47"/>
    </location>
</feature>
<accession>A0ABQ9ZHE6</accession>
<keyword evidence="3" id="KW-1185">Reference proteome</keyword>
<comment type="caution">
    <text evidence="2">The sequence shown here is derived from an EMBL/GenBank/DDBJ whole genome shotgun (WGS) entry which is preliminary data.</text>
</comment>
<evidence type="ECO:0000313" key="2">
    <source>
        <dbReference type="EMBL" id="KAK4012357.1"/>
    </source>
</evidence>
<name>A0ABQ9ZHE6_9CRUS</name>
<sequence length="63" mass="7258">MTQDQEGPYSIVKAHYDATVNELENKIASLQQEKEELASLLAQVSGNEYECKISEQRRKCLWL</sequence>
<evidence type="ECO:0000313" key="3">
    <source>
        <dbReference type="Proteomes" id="UP001234178"/>
    </source>
</evidence>